<keyword evidence="3" id="KW-1185">Reference proteome</keyword>
<dbReference type="AlphaFoldDB" id="A0ABD2Z473"/>
<gene>
    <name evidence="2" type="ORF">ACH5RR_025852</name>
</gene>
<feature type="compositionally biased region" description="Low complexity" evidence="1">
    <location>
        <begin position="59"/>
        <end position="72"/>
    </location>
</feature>
<feature type="compositionally biased region" description="Basic and acidic residues" evidence="1">
    <location>
        <begin position="73"/>
        <end position="87"/>
    </location>
</feature>
<evidence type="ECO:0000313" key="2">
    <source>
        <dbReference type="EMBL" id="KAL3513135.1"/>
    </source>
</evidence>
<reference evidence="2 3" key="1">
    <citation type="submission" date="2024-11" db="EMBL/GenBank/DDBJ databases">
        <title>A near-complete genome assembly of Cinchona calisaya.</title>
        <authorList>
            <person name="Lian D.C."/>
            <person name="Zhao X.W."/>
            <person name="Wei L."/>
        </authorList>
    </citation>
    <scope>NUCLEOTIDE SEQUENCE [LARGE SCALE GENOMIC DNA]</scope>
    <source>
        <tissue evidence="2">Nenye</tissue>
    </source>
</reference>
<name>A0ABD2Z473_9GENT</name>
<accession>A0ABD2Z473</accession>
<feature type="region of interest" description="Disordered" evidence="1">
    <location>
        <begin position="52"/>
        <end position="128"/>
    </location>
</feature>
<protein>
    <submittedName>
        <fullName evidence="2">Uncharacterized protein</fullName>
    </submittedName>
</protein>
<proteinExistence type="predicted"/>
<dbReference type="EMBL" id="JBJUIK010000011">
    <property type="protein sequence ID" value="KAL3513135.1"/>
    <property type="molecule type" value="Genomic_DNA"/>
</dbReference>
<organism evidence="2 3">
    <name type="scientific">Cinchona calisaya</name>
    <dbReference type="NCBI Taxonomy" id="153742"/>
    <lineage>
        <taxon>Eukaryota</taxon>
        <taxon>Viridiplantae</taxon>
        <taxon>Streptophyta</taxon>
        <taxon>Embryophyta</taxon>
        <taxon>Tracheophyta</taxon>
        <taxon>Spermatophyta</taxon>
        <taxon>Magnoliopsida</taxon>
        <taxon>eudicotyledons</taxon>
        <taxon>Gunneridae</taxon>
        <taxon>Pentapetalae</taxon>
        <taxon>asterids</taxon>
        <taxon>lamiids</taxon>
        <taxon>Gentianales</taxon>
        <taxon>Rubiaceae</taxon>
        <taxon>Cinchonoideae</taxon>
        <taxon>Cinchoneae</taxon>
        <taxon>Cinchona</taxon>
    </lineage>
</organism>
<dbReference type="Proteomes" id="UP001630127">
    <property type="component" value="Unassembled WGS sequence"/>
</dbReference>
<comment type="caution">
    <text evidence="2">The sequence shown here is derived from an EMBL/GenBank/DDBJ whole genome shotgun (WGS) entry which is preliminary data.</text>
</comment>
<sequence>MTSLSISIAQEKRTIPLEIWPGPDAGSWNTRDNHPYWARLQQAKQEYLMAFQDSQNPYSQEFSKSSQSQSPEKQNKQPVKERSAERRMRNKRRNRAKHEYHIELLNFTDPDSTPSETDRSDDNDTWNY</sequence>
<evidence type="ECO:0000313" key="3">
    <source>
        <dbReference type="Proteomes" id="UP001630127"/>
    </source>
</evidence>
<evidence type="ECO:0000256" key="1">
    <source>
        <dbReference type="SAM" id="MobiDB-lite"/>
    </source>
</evidence>